<dbReference type="PANTHER" id="PTHR37312:SF1">
    <property type="entry name" value="MEMBRANE-BOUND ACYLTRANSFERASE YKRP-RELATED"/>
    <property type="match status" value="1"/>
</dbReference>
<protein>
    <submittedName>
        <fullName evidence="3">Acyltransferase family protein</fullName>
    </submittedName>
</protein>
<dbReference type="GO" id="GO:0016747">
    <property type="term" value="F:acyltransferase activity, transferring groups other than amino-acyl groups"/>
    <property type="evidence" value="ECO:0007669"/>
    <property type="project" value="InterPro"/>
</dbReference>
<feature type="transmembrane region" description="Helical" evidence="1">
    <location>
        <begin position="37"/>
        <end position="58"/>
    </location>
</feature>
<feature type="transmembrane region" description="Helical" evidence="1">
    <location>
        <begin position="241"/>
        <end position="260"/>
    </location>
</feature>
<evidence type="ECO:0000256" key="1">
    <source>
        <dbReference type="SAM" id="Phobius"/>
    </source>
</evidence>
<name>A0A943DDN4_9FIRM</name>
<feature type="transmembrane region" description="Helical" evidence="1">
    <location>
        <begin position="7"/>
        <end position="25"/>
    </location>
</feature>
<reference evidence="3" key="1">
    <citation type="submission" date="2021-02" db="EMBL/GenBank/DDBJ databases">
        <title>Infant gut strain persistence is associated with maternal origin, phylogeny, and functional potential including surface adhesion and iron acquisition.</title>
        <authorList>
            <person name="Lou Y.C."/>
        </authorList>
    </citation>
    <scope>NUCLEOTIDE SEQUENCE</scope>
    <source>
        <strain evidence="3">L3_101_000M1_dasL3_101_000M1_concoct_87</strain>
    </source>
</reference>
<keyword evidence="3" id="KW-0012">Acyltransferase</keyword>
<dbReference type="PANTHER" id="PTHR37312">
    <property type="entry name" value="MEMBRANE-BOUND ACYLTRANSFERASE YKRP-RELATED"/>
    <property type="match status" value="1"/>
</dbReference>
<evidence type="ECO:0000313" key="4">
    <source>
        <dbReference type="Proteomes" id="UP000759273"/>
    </source>
</evidence>
<dbReference type="Proteomes" id="UP000759273">
    <property type="component" value="Unassembled WGS sequence"/>
</dbReference>
<dbReference type="EMBL" id="JAGZGG010000005">
    <property type="protein sequence ID" value="MBS5331681.1"/>
    <property type="molecule type" value="Genomic_DNA"/>
</dbReference>
<keyword evidence="1" id="KW-1133">Transmembrane helix</keyword>
<feature type="transmembrane region" description="Helical" evidence="1">
    <location>
        <begin position="70"/>
        <end position="88"/>
    </location>
</feature>
<feature type="transmembrane region" description="Helical" evidence="1">
    <location>
        <begin position="134"/>
        <end position="154"/>
    </location>
</feature>
<organism evidence="3 4">
    <name type="scientific">Subdoligranulum variabile</name>
    <dbReference type="NCBI Taxonomy" id="214851"/>
    <lineage>
        <taxon>Bacteria</taxon>
        <taxon>Bacillati</taxon>
        <taxon>Bacillota</taxon>
        <taxon>Clostridia</taxon>
        <taxon>Eubacteriales</taxon>
        <taxon>Oscillospiraceae</taxon>
        <taxon>Subdoligranulum</taxon>
    </lineage>
</organism>
<evidence type="ECO:0000313" key="3">
    <source>
        <dbReference type="EMBL" id="MBS5331681.1"/>
    </source>
</evidence>
<dbReference type="InterPro" id="IPR052734">
    <property type="entry name" value="Nod_factor_acetyltransferase"/>
</dbReference>
<feature type="transmembrane region" description="Helical" evidence="1">
    <location>
        <begin position="108"/>
        <end position="127"/>
    </location>
</feature>
<feature type="transmembrane region" description="Helical" evidence="1">
    <location>
        <begin position="297"/>
        <end position="319"/>
    </location>
</feature>
<keyword evidence="3" id="KW-0808">Transferase</keyword>
<feature type="transmembrane region" description="Helical" evidence="1">
    <location>
        <begin position="196"/>
        <end position="214"/>
    </location>
</feature>
<dbReference type="InterPro" id="IPR002656">
    <property type="entry name" value="Acyl_transf_3_dom"/>
</dbReference>
<proteinExistence type="predicted"/>
<feature type="transmembrane region" description="Helical" evidence="1">
    <location>
        <begin position="160"/>
        <end position="176"/>
    </location>
</feature>
<keyword evidence="1" id="KW-0812">Transmembrane</keyword>
<dbReference type="Pfam" id="PF01757">
    <property type="entry name" value="Acyl_transf_3"/>
    <property type="match status" value="1"/>
</dbReference>
<dbReference type="AlphaFoldDB" id="A0A943DDN4"/>
<comment type="caution">
    <text evidence="3">The sequence shown here is derived from an EMBL/GenBank/DDBJ whole genome shotgun (WGS) entry which is preliminary data.</text>
</comment>
<sequence length="337" mass="38044">MTQRRDYIDELKGLGILLVVFGHFMEQYRMGYSFVSASFFCIYAFHMALFCTCSGLVARFNPRKLVTQQLWLYLVGQVIMFVFRAAVLRENFAESGGALAALLLPWRHMWYLYALVFWHLTLPILCWLRDRWRLPGACLGLALAVGLALAGGLVEWPFTLVRVVAFYPFYAFGVLFRPQLDALAAAAAEKCSLRRAALAALLVGYGAYFLRVLLADPILDNSPQLFHDVSYAGGDTVGYRVVFYLAGILTTAALAVVFSSRHRLEGLGRHTLAIYLLHMPILAALIEFKFYDLMRGKPLAVVVLWFTLLACATLAPLNWQPVQTAFDKLANCWYKRK</sequence>
<accession>A0A943DDN4</accession>
<gene>
    <name evidence="3" type="ORF">KHY36_04020</name>
</gene>
<feature type="domain" description="Acyltransferase 3" evidence="2">
    <location>
        <begin position="6"/>
        <end position="313"/>
    </location>
</feature>
<feature type="transmembrane region" description="Helical" evidence="1">
    <location>
        <begin position="272"/>
        <end position="291"/>
    </location>
</feature>
<evidence type="ECO:0000259" key="2">
    <source>
        <dbReference type="Pfam" id="PF01757"/>
    </source>
</evidence>
<keyword evidence="1" id="KW-0472">Membrane</keyword>